<dbReference type="Gene3D" id="1.20.1270.60">
    <property type="entry name" value="Arfaptin homology (AH) domain/BAR domain"/>
    <property type="match status" value="1"/>
</dbReference>
<dbReference type="OrthoDB" id="5549748at2759"/>
<dbReference type="GeneID" id="5543888"/>
<evidence type="ECO:0000313" key="3">
    <source>
        <dbReference type="Proteomes" id="UP000000267"/>
    </source>
</evidence>
<keyword evidence="3" id="KW-1185">Reference proteome</keyword>
<name>A7TPP1_VANPO</name>
<evidence type="ECO:0000256" key="1">
    <source>
        <dbReference type="SAM" id="MobiDB-lite"/>
    </source>
</evidence>
<evidence type="ECO:0008006" key="4">
    <source>
        <dbReference type="Google" id="ProtNLM"/>
    </source>
</evidence>
<dbReference type="EMBL" id="DS480445">
    <property type="protein sequence ID" value="EDO15786.1"/>
    <property type="molecule type" value="Genomic_DNA"/>
</dbReference>
<dbReference type="KEGG" id="vpo:Kpol_478p22"/>
<dbReference type="SUPFAM" id="SSF103657">
    <property type="entry name" value="BAR/IMD domain-like"/>
    <property type="match status" value="1"/>
</dbReference>
<dbReference type="PhylomeDB" id="A7TPP1"/>
<feature type="compositionally biased region" description="Acidic residues" evidence="1">
    <location>
        <begin position="319"/>
        <end position="329"/>
    </location>
</feature>
<feature type="compositionally biased region" description="Polar residues" evidence="1">
    <location>
        <begin position="299"/>
        <end position="312"/>
    </location>
</feature>
<feature type="compositionally biased region" description="Basic and acidic residues" evidence="1">
    <location>
        <begin position="330"/>
        <end position="350"/>
    </location>
</feature>
<protein>
    <recommendedName>
        <fullName evidence="4">BAR domain-containing protein</fullName>
    </recommendedName>
</protein>
<dbReference type="InterPro" id="IPR027267">
    <property type="entry name" value="AH/BAR_dom_sf"/>
</dbReference>
<reference evidence="2 3" key="1">
    <citation type="journal article" date="2007" name="Proc. Natl. Acad. Sci. U.S.A.">
        <title>Independent sorting-out of thousands of duplicated gene pairs in two yeast species descended from a whole-genome duplication.</title>
        <authorList>
            <person name="Scannell D.R."/>
            <person name="Frank A.C."/>
            <person name="Conant G.C."/>
            <person name="Byrne K.P."/>
            <person name="Woolfit M."/>
            <person name="Wolfe K.H."/>
        </authorList>
    </citation>
    <scope>NUCLEOTIDE SEQUENCE [LARGE SCALE GENOMIC DNA]</scope>
    <source>
        <strain evidence="3">ATCC 22028 / DSM 70294 / BCRC 21397 / CBS 2163 / NBRC 10782 / NRRL Y-8283 / UCD 57-17</strain>
    </source>
</reference>
<dbReference type="OMA" id="EATHLMK"/>
<accession>A7TPP1</accession>
<proteinExistence type="predicted"/>
<dbReference type="InParanoid" id="A7TPP1"/>
<dbReference type="Proteomes" id="UP000000267">
    <property type="component" value="Unassembled WGS sequence"/>
</dbReference>
<organism evidence="3">
    <name type="scientific">Vanderwaltozyma polyspora (strain ATCC 22028 / DSM 70294 / BCRC 21397 / CBS 2163 / NBRC 10782 / NRRL Y-8283 / UCD 57-17)</name>
    <name type="common">Kluyveromyces polysporus</name>
    <dbReference type="NCBI Taxonomy" id="436907"/>
    <lineage>
        <taxon>Eukaryota</taxon>
        <taxon>Fungi</taxon>
        <taxon>Dikarya</taxon>
        <taxon>Ascomycota</taxon>
        <taxon>Saccharomycotina</taxon>
        <taxon>Saccharomycetes</taxon>
        <taxon>Saccharomycetales</taxon>
        <taxon>Saccharomycetaceae</taxon>
        <taxon>Vanderwaltozyma</taxon>
    </lineage>
</organism>
<dbReference type="Pfam" id="PF10455">
    <property type="entry name" value="BAR_2"/>
    <property type="match status" value="1"/>
</dbReference>
<evidence type="ECO:0000313" key="2">
    <source>
        <dbReference type="EMBL" id="EDO15786.1"/>
    </source>
</evidence>
<gene>
    <name evidence="2" type="ORF">Kpol_478p22</name>
</gene>
<dbReference type="CDD" id="cd07600">
    <property type="entry name" value="BAR_Gvp36"/>
    <property type="match status" value="1"/>
</dbReference>
<dbReference type="HOGENOM" id="CLU_059017_0_0_1"/>
<dbReference type="RefSeq" id="XP_001643644.1">
    <property type="nucleotide sequence ID" value="XM_001643594.1"/>
</dbReference>
<dbReference type="eggNOG" id="ENOG502SHVQ">
    <property type="taxonomic scope" value="Eukaryota"/>
</dbReference>
<dbReference type="AlphaFoldDB" id="A7TPP1"/>
<sequence>MSFGAFSESVGKKFQELTTKTQELTSTIPTVAQSTHRMVKEKLGQVDDISPLPQEYLDLELKIDTYKSVYEHFLKITSIYERESYDYPKEFSESVNEFTDSIGNKMYEFSNGVSTEGSSGKTPRTLNYAVSKVSMGASEQFQKLHDTDDKRIANLLTNVGNAEASIAEARLLQDHSIQAKFNFQLREEIAQSIERASKYRKEVYHKRLKYDIAREKYSKHEKNGTVKVELEILEDEFNHATKDAIMVMQEIISNNRFEQNLKDFAAAKLAYHEKSVDALRNLLDNAELASEKPVPETPATKTEQSKDTPVSTNNKVELEVNDDEEEEDNKEIKEEKPKGRRPPKGEVDLK</sequence>
<dbReference type="InterPro" id="IPR018859">
    <property type="entry name" value="BAR_dom-cont"/>
</dbReference>
<feature type="region of interest" description="Disordered" evidence="1">
    <location>
        <begin position="289"/>
        <end position="350"/>
    </location>
</feature>